<protein>
    <submittedName>
        <fullName evidence="2">Uncharacterized protein</fullName>
    </submittedName>
</protein>
<keyword evidence="3" id="KW-1185">Reference proteome</keyword>
<organism evidence="2 3">
    <name type="scientific">Owenia fusiformis</name>
    <name type="common">Polychaete worm</name>
    <dbReference type="NCBI Taxonomy" id="6347"/>
    <lineage>
        <taxon>Eukaryota</taxon>
        <taxon>Metazoa</taxon>
        <taxon>Spiralia</taxon>
        <taxon>Lophotrochozoa</taxon>
        <taxon>Annelida</taxon>
        <taxon>Polychaeta</taxon>
        <taxon>Sedentaria</taxon>
        <taxon>Canalipalpata</taxon>
        <taxon>Sabellida</taxon>
        <taxon>Oweniida</taxon>
        <taxon>Oweniidae</taxon>
        <taxon>Owenia</taxon>
    </lineage>
</organism>
<evidence type="ECO:0000313" key="3">
    <source>
        <dbReference type="Proteomes" id="UP000749559"/>
    </source>
</evidence>
<reference evidence="2" key="1">
    <citation type="submission" date="2022-03" db="EMBL/GenBank/DDBJ databases">
        <authorList>
            <person name="Martin C."/>
        </authorList>
    </citation>
    <scope>NUCLEOTIDE SEQUENCE</scope>
</reference>
<comment type="caution">
    <text evidence="2">The sequence shown here is derived from an EMBL/GenBank/DDBJ whole genome shotgun (WGS) entry which is preliminary data.</text>
</comment>
<gene>
    <name evidence="2" type="ORF">OFUS_LOCUS10381</name>
</gene>
<proteinExistence type="predicted"/>
<dbReference type="Proteomes" id="UP000749559">
    <property type="component" value="Unassembled WGS sequence"/>
</dbReference>
<accession>A0A8J1T6I5</accession>
<feature type="non-terminal residue" evidence="2">
    <location>
        <position position="1"/>
    </location>
</feature>
<feature type="region of interest" description="Disordered" evidence="1">
    <location>
        <begin position="71"/>
        <end position="118"/>
    </location>
</feature>
<feature type="compositionally biased region" description="Polar residues" evidence="1">
    <location>
        <begin position="105"/>
        <end position="118"/>
    </location>
</feature>
<evidence type="ECO:0000256" key="1">
    <source>
        <dbReference type="SAM" id="MobiDB-lite"/>
    </source>
</evidence>
<dbReference type="AlphaFoldDB" id="A0A8J1T6I5"/>
<name>A0A8J1T6I5_OWEFU</name>
<dbReference type="EMBL" id="CAIIXF020000005">
    <property type="protein sequence ID" value="CAH1784133.1"/>
    <property type="molecule type" value="Genomic_DNA"/>
</dbReference>
<dbReference type="OrthoDB" id="6140330at2759"/>
<evidence type="ECO:0000313" key="2">
    <source>
        <dbReference type="EMBL" id="CAH1784133.1"/>
    </source>
</evidence>
<sequence length="205" mass="22687">ETDPSKQDMHLMANSNSNNLFVGVNLIANPLVDGFWARVCPQCGKGMNSRFSGESPPCKCRVDSIKLGVTRSDTMKSRSSSHDQISPVPKTPRRRAIGQLRRQSDTTSTADSSPELFTSRQGTILNDLDQLKNKIVLRYTDAGIQRPKTPIHKFMGPGFPNMYKKYSSRKSTDNGYPVYTDTNRPIPKGPLSMVCVTTPNSNSTC</sequence>